<feature type="region of interest" description="Disordered" evidence="2">
    <location>
        <begin position="489"/>
        <end position="563"/>
    </location>
</feature>
<name>A0ABX0Z867_9ACTN</name>
<evidence type="ECO:0000313" key="5">
    <source>
        <dbReference type="Proteomes" id="UP000783871"/>
    </source>
</evidence>
<protein>
    <submittedName>
        <fullName evidence="4">Uncharacterized protein</fullName>
    </submittedName>
</protein>
<evidence type="ECO:0000256" key="3">
    <source>
        <dbReference type="SAM" id="Phobius"/>
    </source>
</evidence>
<dbReference type="EMBL" id="JAATEO010000021">
    <property type="protein sequence ID" value="NJP34062.1"/>
    <property type="molecule type" value="Genomic_DNA"/>
</dbReference>
<evidence type="ECO:0000256" key="1">
    <source>
        <dbReference type="SAM" id="Coils"/>
    </source>
</evidence>
<feature type="compositionally biased region" description="Basic and acidic residues" evidence="2">
    <location>
        <begin position="361"/>
        <end position="407"/>
    </location>
</feature>
<feature type="region of interest" description="Disordered" evidence="2">
    <location>
        <begin position="127"/>
        <end position="296"/>
    </location>
</feature>
<feature type="compositionally biased region" description="Gly residues" evidence="2">
    <location>
        <begin position="202"/>
        <end position="237"/>
    </location>
</feature>
<feature type="compositionally biased region" description="Basic and acidic residues" evidence="2">
    <location>
        <begin position="489"/>
        <end position="498"/>
    </location>
</feature>
<keyword evidence="5" id="KW-1185">Reference proteome</keyword>
<dbReference type="RefSeq" id="WP_168002428.1">
    <property type="nucleotide sequence ID" value="NZ_JAATEO010000021.1"/>
</dbReference>
<comment type="caution">
    <text evidence="4">The sequence shown here is derived from an EMBL/GenBank/DDBJ whole genome shotgun (WGS) entry which is preliminary data.</text>
</comment>
<reference evidence="4 5" key="1">
    <citation type="submission" date="2020-03" db="EMBL/GenBank/DDBJ databases">
        <title>WGS of actinomycetes isolated from Thailand.</title>
        <authorList>
            <person name="Thawai C."/>
        </authorList>
    </citation>
    <scope>NUCLEOTIDE SEQUENCE [LARGE SCALE GENOMIC DNA]</scope>
    <source>
        <strain evidence="4 5">HSS6-12</strain>
    </source>
</reference>
<sequence length="563" mass="59854">MPAPADTTDTRNPSLLTVLFWVGVALAPVAALILLVADGNGPLRFAAVLAILAVVLIGLSIALRADGGTASEELREEIEELRRELRGEIVATAQRGNQALDQAHRAQEAVGALRRRLDAGTAALAGPADVGSAGRARVGAADEPAEDPRWGGSEGDDEGTAWRADPHPNDRLATGSAGVYGGDRPATGSAGVYGGDRPAPGVYGGGDRSAGGTYGGGDRSSGGTYGGGDRSSGGIYGGADRSSGGTYGGGDHAPGGTYGGERSGGTYGGERSGTGYGAERAGYGPWPADDAQPGHRPMGVVRHTETVHVTTRHTIVDGGGPVLGETGTRYGGYAGRWSPGPEERPWTGDGEDRSWSGQPDTDDRSWSGRDERNRRDDRGWGERDEPARAGQQWDDRGWSEQRDDRGWGGEQSWDTSAEAYGRGRSSEPDGDGEDGEYWSQLRAGDRWAAVREDDRGREMRMGERRAEVLADQTGTEFRVADRWASVRRDEPGRDRADAWRGAWAEPEDRAALPAGGVPVPDEWRVPRQRQPEPERAPEPGRYGYPPRDDAPRAGGPRSTDRWR</sequence>
<evidence type="ECO:0000256" key="2">
    <source>
        <dbReference type="SAM" id="MobiDB-lite"/>
    </source>
</evidence>
<organism evidence="4 5">
    <name type="scientific">Micromonospora thermarum</name>
    <dbReference type="NCBI Taxonomy" id="2720024"/>
    <lineage>
        <taxon>Bacteria</taxon>
        <taxon>Bacillati</taxon>
        <taxon>Actinomycetota</taxon>
        <taxon>Actinomycetes</taxon>
        <taxon>Micromonosporales</taxon>
        <taxon>Micromonosporaceae</taxon>
        <taxon>Micromonospora</taxon>
    </lineage>
</organism>
<keyword evidence="3" id="KW-0472">Membrane</keyword>
<feature type="compositionally biased region" description="Basic and acidic residues" evidence="2">
    <location>
        <begin position="341"/>
        <end position="354"/>
    </location>
</feature>
<feature type="compositionally biased region" description="Basic and acidic residues" evidence="2">
    <location>
        <begin position="521"/>
        <end position="538"/>
    </location>
</feature>
<keyword evidence="3" id="KW-0812">Transmembrane</keyword>
<keyword evidence="3" id="KW-1133">Transmembrane helix</keyword>
<feature type="compositionally biased region" description="Basic and acidic residues" evidence="2">
    <location>
        <begin position="443"/>
        <end position="461"/>
    </location>
</feature>
<gene>
    <name evidence="4" type="ORF">HCJ94_19250</name>
</gene>
<dbReference type="Proteomes" id="UP000783871">
    <property type="component" value="Unassembled WGS sequence"/>
</dbReference>
<feature type="compositionally biased region" description="Gly residues" evidence="2">
    <location>
        <begin position="245"/>
        <end position="276"/>
    </location>
</feature>
<feature type="compositionally biased region" description="Low complexity" evidence="2">
    <location>
        <begin position="128"/>
        <end position="142"/>
    </location>
</feature>
<feature type="transmembrane region" description="Helical" evidence="3">
    <location>
        <begin position="43"/>
        <end position="63"/>
    </location>
</feature>
<accession>A0ABX0Z867</accession>
<feature type="region of interest" description="Disordered" evidence="2">
    <location>
        <begin position="315"/>
        <end position="461"/>
    </location>
</feature>
<feature type="coiled-coil region" evidence="1">
    <location>
        <begin position="64"/>
        <end position="95"/>
    </location>
</feature>
<keyword evidence="1" id="KW-0175">Coiled coil</keyword>
<feature type="transmembrane region" description="Helical" evidence="3">
    <location>
        <begin position="15"/>
        <end position="36"/>
    </location>
</feature>
<evidence type="ECO:0000313" key="4">
    <source>
        <dbReference type="EMBL" id="NJP34062.1"/>
    </source>
</evidence>
<proteinExistence type="predicted"/>